<dbReference type="GO" id="GO:0016491">
    <property type="term" value="F:oxidoreductase activity"/>
    <property type="evidence" value="ECO:0007669"/>
    <property type="project" value="InterPro"/>
</dbReference>
<feature type="domain" description="DSBA-like thioredoxin" evidence="1">
    <location>
        <begin position="18"/>
        <end position="58"/>
    </location>
</feature>
<name>A0A090QKK1_9GAMM</name>
<comment type="caution">
    <text evidence="2">The sequence shown here is derived from an EMBL/GenBank/DDBJ whole genome shotgun (WGS) entry which is preliminary data.</text>
</comment>
<protein>
    <submittedName>
        <fullName evidence="2">FrnE protein</fullName>
    </submittedName>
</protein>
<dbReference type="Pfam" id="PF01323">
    <property type="entry name" value="DSBA"/>
    <property type="match status" value="1"/>
</dbReference>
<evidence type="ECO:0000313" key="3">
    <source>
        <dbReference type="Proteomes" id="UP000029227"/>
    </source>
</evidence>
<dbReference type="EMBL" id="BBMN01000002">
    <property type="protein sequence ID" value="GAL03436.1"/>
    <property type="molecule type" value="Genomic_DNA"/>
</dbReference>
<evidence type="ECO:0000313" key="2">
    <source>
        <dbReference type="EMBL" id="GAL03436.1"/>
    </source>
</evidence>
<evidence type="ECO:0000259" key="1">
    <source>
        <dbReference type="Pfam" id="PF01323"/>
    </source>
</evidence>
<gene>
    <name evidence="2" type="ORF">JCM19237_6330</name>
</gene>
<dbReference type="Gene3D" id="3.40.30.10">
    <property type="entry name" value="Glutaredoxin"/>
    <property type="match status" value="1"/>
</dbReference>
<accession>A0A090QKK1</accession>
<dbReference type="SUPFAM" id="SSF52833">
    <property type="entry name" value="Thioredoxin-like"/>
    <property type="match status" value="1"/>
</dbReference>
<dbReference type="eggNOG" id="COG2761">
    <property type="taxonomic scope" value="Bacteria"/>
</dbReference>
<organism evidence="2 3">
    <name type="scientific">Photobacterium aphoticum</name>
    <dbReference type="NCBI Taxonomy" id="754436"/>
    <lineage>
        <taxon>Bacteria</taxon>
        <taxon>Pseudomonadati</taxon>
        <taxon>Pseudomonadota</taxon>
        <taxon>Gammaproteobacteria</taxon>
        <taxon>Vibrionales</taxon>
        <taxon>Vibrionaceae</taxon>
        <taxon>Photobacterium</taxon>
    </lineage>
</organism>
<dbReference type="InterPro" id="IPR036249">
    <property type="entry name" value="Thioredoxin-like_sf"/>
</dbReference>
<dbReference type="AlphaFoldDB" id="A0A090QKK1"/>
<dbReference type="STRING" id="754436.JCM19237_6330"/>
<proteinExistence type="predicted"/>
<reference evidence="2 3" key="1">
    <citation type="journal article" date="2014" name="Genome Announc.">
        <title>Draft Genome Sequences of Two Vibrionaceae Species, Vibrio ponticus C121 and Photobacterium aphoticum C119, Isolated as Coral Reef Microbiota.</title>
        <authorList>
            <person name="Al-saari N."/>
            <person name="Meirelles P.M."/>
            <person name="Mino S."/>
            <person name="Suda W."/>
            <person name="Oshima K."/>
            <person name="Hattori M."/>
            <person name="Ohkuma M."/>
            <person name="Thompson F.L."/>
            <person name="Gomez-Gil B."/>
            <person name="Sawabe T."/>
            <person name="Sawabe T."/>
        </authorList>
    </citation>
    <scope>NUCLEOTIDE SEQUENCE [LARGE SCALE GENOMIC DNA]</scope>
    <source>
        <strain evidence="2 3">JCM 19237</strain>
    </source>
</reference>
<dbReference type="Proteomes" id="UP000029227">
    <property type="component" value="Unassembled WGS sequence"/>
</dbReference>
<sequence>MKQAMNQKTKQAMKPALRIDFFHDVICGWCYVLSPRLRQLATEFDLDIHHHAFALTATRADQIDKFGSVEQAKNIIMGHWEQCAKADDAQRINVAGMRAQSFDYPISTPGWWPVKRPRNSREKRARKPRIGIILMPLPMRICMRTAILPMKTFWSQWRKRLA</sequence>
<dbReference type="InterPro" id="IPR001853">
    <property type="entry name" value="DSBA-like_thioredoxin_dom"/>
</dbReference>